<dbReference type="PROSITE" id="PS00375">
    <property type="entry name" value="UDPGT"/>
    <property type="match status" value="1"/>
</dbReference>
<accession>A0A9W7H101</accession>
<sequence>MLLSGSVTTDDVALLNPSKAMTSYLNTIDRPALMTQLYLITSKTYITSQIPITATIFFVGRCAVPHRISFSFSFSMLKKAELVFIPMPVMGHFVSTVQLAKLLVHLNSNLSISVLNIKPPYDNSKITSYIDSLTADTTSTTTSRIKFINLQPESYPDDVSEFFVTLVQTQGPLVKEAVTNIVEHSNTVPDSPLLAGFVFDMFLTQFVDLANEFGVPSYAFYTSGAGFLGFQFQVQVLHDEQNVEFVELKDSDKEFTIPAYANPVSTKLFPTGVFTPEGFSFFLKTVKGLKGMKGIMVNTFSELESHAIDSLSNGKLRIPPVHPVGPILNLEGLSGTHQNDDTIMQWLDEQPHSSVVFLCFGSMGSFGADQVKEIANALEQSGHRFLWSLRKSTKQEKGGFGSPTDYENVAEVLPEGFLDRTAEIGKIIGWAPQVAILGHSAIGGFVSHCGWNSTLESIWFGVPMIAWPLYAEQQLNALTLVKELGLAVEIKMDYGIDGGENEIEIVKAEKIEKGIRRLMEQDNDVRNRMREMGDRCRKTLMDGGSSHSTLCRIIDDIMDNIP</sequence>
<evidence type="ECO:0000313" key="5">
    <source>
        <dbReference type="EMBL" id="GMI69090.1"/>
    </source>
</evidence>
<dbReference type="InterPro" id="IPR050481">
    <property type="entry name" value="UDP-glycosyltransf_plant"/>
</dbReference>
<keyword evidence="3" id="KW-0328">Glycosyltransferase</keyword>
<organism evidence="5 6">
    <name type="scientific">Hibiscus trionum</name>
    <name type="common">Flower of an hour</name>
    <dbReference type="NCBI Taxonomy" id="183268"/>
    <lineage>
        <taxon>Eukaryota</taxon>
        <taxon>Viridiplantae</taxon>
        <taxon>Streptophyta</taxon>
        <taxon>Embryophyta</taxon>
        <taxon>Tracheophyta</taxon>
        <taxon>Spermatophyta</taxon>
        <taxon>Magnoliopsida</taxon>
        <taxon>eudicotyledons</taxon>
        <taxon>Gunneridae</taxon>
        <taxon>Pentapetalae</taxon>
        <taxon>rosids</taxon>
        <taxon>malvids</taxon>
        <taxon>Malvales</taxon>
        <taxon>Malvaceae</taxon>
        <taxon>Malvoideae</taxon>
        <taxon>Hibiscus</taxon>
    </lineage>
</organism>
<dbReference type="EMBL" id="BSYR01000006">
    <property type="protein sequence ID" value="GMI69090.1"/>
    <property type="molecule type" value="Genomic_DNA"/>
</dbReference>
<comment type="similarity">
    <text evidence="1 3">Belongs to the UDP-glycosyltransferase family.</text>
</comment>
<dbReference type="InterPro" id="IPR035595">
    <property type="entry name" value="UDP_glycos_trans_CS"/>
</dbReference>
<dbReference type="GO" id="GO:0035251">
    <property type="term" value="F:UDP-glucosyltransferase activity"/>
    <property type="evidence" value="ECO:0007669"/>
    <property type="project" value="InterPro"/>
</dbReference>
<dbReference type="Gene3D" id="3.40.50.2000">
    <property type="entry name" value="Glycogen Phosphorylase B"/>
    <property type="match status" value="2"/>
</dbReference>
<dbReference type="AlphaFoldDB" id="A0A9W7H101"/>
<dbReference type="CDD" id="cd03784">
    <property type="entry name" value="GT1_Gtf-like"/>
    <property type="match status" value="1"/>
</dbReference>
<dbReference type="InterPro" id="IPR002213">
    <property type="entry name" value="UDP_glucos_trans"/>
</dbReference>
<protein>
    <recommendedName>
        <fullName evidence="4">Glycosyltransferase</fullName>
        <ecNumber evidence="4">2.4.1.-</ecNumber>
    </recommendedName>
</protein>
<reference evidence="5" key="1">
    <citation type="submission" date="2023-05" db="EMBL/GenBank/DDBJ databases">
        <title>Genome and transcriptome analyses reveal genes involved in the formation of fine ridges on petal epidermal cells in Hibiscus trionum.</title>
        <authorList>
            <person name="Koshimizu S."/>
            <person name="Masuda S."/>
            <person name="Ishii T."/>
            <person name="Shirasu K."/>
            <person name="Hoshino A."/>
            <person name="Arita M."/>
        </authorList>
    </citation>
    <scope>NUCLEOTIDE SEQUENCE</scope>
    <source>
        <strain evidence="5">Hamamatsu line</strain>
    </source>
</reference>
<keyword evidence="2 3" id="KW-0808">Transferase</keyword>
<dbReference type="SUPFAM" id="SSF53756">
    <property type="entry name" value="UDP-Glycosyltransferase/glycogen phosphorylase"/>
    <property type="match status" value="1"/>
</dbReference>
<dbReference type="OrthoDB" id="5835829at2759"/>
<comment type="caution">
    <text evidence="5">The sequence shown here is derived from an EMBL/GenBank/DDBJ whole genome shotgun (WGS) entry which is preliminary data.</text>
</comment>
<keyword evidence="6" id="KW-1185">Reference proteome</keyword>
<evidence type="ECO:0000256" key="1">
    <source>
        <dbReference type="ARBA" id="ARBA00009995"/>
    </source>
</evidence>
<name>A0A9W7H101_HIBTR</name>
<dbReference type="EC" id="2.4.1.-" evidence="4"/>
<dbReference type="PANTHER" id="PTHR48048:SF45">
    <property type="entry name" value="GLYCOSYLTRANSFERASE"/>
    <property type="match status" value="1"/>
</dbReference>
<evidence type="ECO:0000256" key="2">
    <source>
        <dbReference type="ARBA" id="ARBA00022679"/>
    </source>
</evidence>
<dbReference type="Pfam" id="PF00201">
    <property type="entry name" value="UDPGT"/>
    <property type="match status" value="1"/>
</dbReference>
<dbReference type="PANTHER" id="PTHR48048">
    <property type="entry name" value="GLYCOSYLTRANSFERASE"/>
    <property type="match status" value="1"/>
</dbReference>
<evidence type="ECO:0000256" key="4">
    <source>
        <dbReference type="RuleBase" id="RU362057"/>
    </source>
</evidence>
<evidence type="ECO:0000256" key="3">
    <source>
        <dbReference type="RuleBase" id="RU003718"/>
    </source>
</evidence>
<evidence type="ECO:0000313" key="6">
    <source>
        <dbReference type="Proteomes" id="UP001165190"/>
    </source>
</evidence>
<proteinExistence type="inferred from homology"/>
<gene>
    <name evidence="5" type="ORF">HRI_000578300</name>
</gene>
<dbReference type="Proteomes" id="UP001165190">
    <property type="component" value="Unassembled WGS sequence"/>
</dbReference>
<dbReference type="FunFam" id="3.40.50.2000:FF:000056">
    <property type="entry name" value="Glycosyltransferase"/>
    <property type="match status" value="1"/>
</dbReference>